<keyword evidence="2" id="KW-1185">Reference proteome</keyword>
<dbReference type="Proteomes" id="UP000663859">
    <property type="component" value="Unassembled WGS sequence"/>
</dbReference>
<evidence type="ECO:0000313" key="1">
    <source>
        <dbReference type="EMBL" id="CAF0703618.1"/>
    </source>
</evidence>
<comment type="caution">
    <text evidence="1">The sequence shown here is derived from an EMBL/GenBank/DDBJ whole genome shotgun (WGS) entry which is preliminary data.</text>
</comment>
<sequence length="40" mass="4519">MARRFRSTVLREDAKPMRAQLREKEAGQRCVIVDVAGNCG</sequence>
<evidence type="ECO:0000313" key="2">
    <source>
        <dbReference type="Proteomes" id="UP000663859"/>
    </source>
</evidence>
<dbReference type="EMBL" id="CAJNOB010000056">
    <property type="protein sequence ID" value="CAF0703618.1"/>
    <property type="molecule type" value="Genomic_DNA"/>
</dbReference>
<reference evidence="1" key="1">
    <citation type="submission" date="2021-02" db="EMBL/GenBank/DDBJ databases">
        <authorList>
            <person name="Cremers G."/>
            <person name="Picone N."/>
        </authorList>
    </citation>
    <scope>NUCLEOTIDE SEQUENCE</scope>
    <source>
        <strain evidence="1">PQ17</strain>
    </source>
</reference>
<name>A0A8J2BVZ7_9BACT</name>
<gene>
    <name evidence="1" type="ORF">MPNT_60046</name>
</gene>
<accession>A0A8J2BVZ7</accession>
<proteinExistence type="predicted"/>
<dbReference type="AlphaFoldDB" id="A0A8J2BVZ7"/>
<organism evidence="1 2">
    <name type="scientific">Candidatus Methylacidithermus pantelleriae</name>
    <dbReference type="NCBI Taxonomy" id="2744239"/>
    <lineage>
        <taxon>Bacteria</taxon>
        <taxon>Pseudomonadati</taxon>
        <taxon>Verrucomicrobiota</taxon>
        <taxon>Methylacidiphilae</taxon>
        <taxon>Methylacidiphilales</taxon>
        <taxon>Methylacidiphilaceae</taxon>
        <taxon>Candidatus Methylacidithermus</taxon>
    </lineage>
</organism>
<protein>
    <submittedName>
        <fullName evidence="1">Uncharacterized protein</fullName>
    </submittedName>
</protein>